<dbReference type="GO" id="GO:0005524">
    <property type="term" value="F:ATP binding"/>
    <property type="evidence" value="ECO:0007669"/>
    <property type="project" value="UniProtKB-KW"/>
</dbReference>
<dbReference type="Pfam" id="PF00664">
    <property type="entry name" value="ABC_membrane"/>
    <property type="match status" value="1"/>
</dbReference>
<dbReference type="InterPro" id="IPR017871">
    <property type="entry name" value="ABC_transporter-like_CS"/>
</dbReference>
<dbReference type="InterPro" id="IPR036640">
    <property type="entry name" value="ABC1_TM_sf"/>
</dbReference>
<evidence type="ECO:0000256" key="6">
    <source>
        <dbReference type="ARBA" id="ARBA00022741"/>
    </source>
</evidence>
<evidence type="ECO:0000259" key="12">
    <source>
        <dbReference type="PROSITE" id="PS50929"/>
    </source>
</evidence>
<feature type="transmembrane region" description="Helical" evidence="10">
    <location>
        <begin position="129"/>
        <end position="147"/>
    </location>
</feature>
<dbReference type="GO" id="GO:0016887">
    <property type="term" value="F:ATP hydrolysis activity"/>
    <property type="evidence" value="ECO:0007669"/>
    <property type="project" value="InterPro"/>
</dbReference>
<dbReference type="PANTHER" id="PTHR43394:SF1">
    <property type="entry name" value="ATP-BINDING CASSETTE SUB-FAMILY B MEMBER 10, MITOCHONDRIAL"/>
    <property type="match status" value="1"/>
</dbReference>
<dbReference type="CDD" id="cd18548">
    <property type="entry name" value="ABC_6TM_Tm287_like"/>
    <property type="match status" value="1"/>
</dbReference>
<reference evidence="13 14" key="1">
    <citation type="journal article" date="2008" name="BMC Genomics">
        <title>The linear chromosome of the plant-pathogenic mycoplasma 'Candidatus Phytoplasma mali'.</title>
        <authorList>
            <person name="Kube M."/>
            <person name="Schneider B."/>
            <person name="Kuhl H."/>
            <person name="Dandekar T."/>
            <person name="Heitmann K."/>
            <person name="Migdoll A.M."/>
            <person name="Reinhardt R."/>
            <person name="Seemueller E."/>
        </authorList>
    </citation>
    <scope>NUCLEOTIDE SEQUENCE [LARGE SCALE GENOMIC DNA]</scope>
    <source>
        <strain evidence="13 14">AT</strain>
    </source>
</reference>
<keyword evidence="6" id="KW-0547">Nucleotide-binding</keyword>
<feature type="domain" description="ABC transmembrane type-1" evidence="12">
    <location>
        <begin position="19"/>
        <end position="299"/>
    </location>
</feature>
<dbReference type="GO" id="GO:0005886">
    <property type="term" value="C:plasma membrane"/>
    <property type="evidence" value="ECO:0007669"/>
    <property type="project" value="UniProtKB-SubCell"/>
</dbReference>
<dbReference type="InterPro" id="IPR027417">
    <property type="entry name" value="P-loop_NTPase"/>
</dbReference>
<dbReference type="SUPFAM" id="SSF52540">
    <property type="entry name" value="P-loop containing nucleoside triphosphate hydrolases"/>
    <property type="match status" value="1"/>
</dbReference>
<feature type="transmembrane region" description="Helical" evidence="10">
    <location>
        <begin position="12"/>
        <end position="36"/>
    </location>
</feature>
<keyword evidence="3" id="KW-0813">Transport</keyword>
<evidence type="ECO:0000256" key="3">
    <source>
        <dbReference type="ARBA" id="ARBA00022448"/>
    </source>
</evidence>
<dbReference type="PROSITE" id="PS50929">
    <property type="entry name" value="ABC_TM1F"/>
    <property type="match status" value="1"/>
</dbReference>
<comment type="similarity">
    <text evidence="2">Belongs to the ABC transporter superfamily.</text>
</comment>
<keyword evidence="4" id="KW-1003">Cell membrane</keyword>
<evidence type="ECO:0000256" key="4">
    <source>
        <dbReference type="ARBA" id="ARBA00022475"/>
    </source>
</evidence>
<evidence type="ECO:0000256" key="7">
    <source>
        <dbReference type="ARBA" id="ARBA00022840"/>
    </source>
</evidence>
<keyword evidence="8 10" id="KW-1133">Transmembrane helix</keyword>
<dbReference type="SMART" id="SM00382">
    <property type="entry name" value="AAA"/>
    <property type="match status" value="1"/>
</dbReference>
<feature type="transmembrane region" description="Helical" evidence="10">
    <location>
        <begin position="153"/>
        <end position="173"/>
    </location>
</feature>
<dbReference type="PANTHER" id="PTHR43394">
    <property type="entry name" value="ATP-DEPENDENT PERMEASE MDL1, MITOCHONDRIAL"/>
    <property type="match status" value="1"/>
</dbReference>
<dbReference type="InterPro" id="IPR003593">
    <property type="entry name" value="AAA+_ATPase"/>
</dbReference>
<dbReference type="EMBL" id="CU469464">
    <property type="protein sequence ID" value="CAP18298.1"/>
    <property type="molecule type" value="Genomic_DNA"/>
</dbReference>
<feature type="transmembrane region" description="Helical" evidence="10">
    <location>
        <begin position="231"/>
        <end position="259"/>
    </location>
</feature>
<comment type="subcellular location">
    <subcellularLocation>
        <location evidence="1">Cell membrane</location>
        <topology evidence="1">Multi-pass membrane protein</topology>
    </subcellularLocation>
</comment>
<dbReference type="Gene3D" id="3.40.50.300">
    <property type="entry name" value="P-loop containing nucleotide triphosphate hydrolases"/>
    <property type="match status" value="1"/>
</dbReference>
<dbReference type="PROSITE" id="PS00211">
    <property type="entry name" value="ABC_TRANSPORTER_1"/>
    <property type="match status" value="1"/>
</dbReference>
<organism evidence="14">
    <name type="scientific">Phytoplasma mali (strain AT)</name>
    <dbReference type="NCBI Taxonomy" id="482235"/>
    <lineage>
        <taxon>Bacteria</taxon>
        <taxon>Bacillati</taxon>
        <taxon>Mycoplasmatota</taxon>
        <taxon>Mollicutes</taxon>
        <taxon>Acholeplasmatales</taxon>
        <taxon>Acholeplasmataceae</taxon>
        <taxon>Candidatus Phytoplasma</taxon>
        <taxon>16SrX (Apple proliferation group)</taxon>
    </lineage>
</organism>
<accession>B3R0D4</accession>
<protein>
    <submittedName>
        <fullName evidence="13">Multidrug efflux pump, ATP-binding and permease protein</fullName>
    </submittedName>
</protein>
<keyword evidence="9 10" id="KW-0472">Membrane</keyword>
<dbReference type="AlphaFoldDB" id="B3R0D4"/>
<proteinExistence type="inferred from homology"/>
<evidence type="ECO:0000256" key="5">
    <source>
        <dbReference type="ARBA" id="ARBA00022692"/>
    </source>
</evidence>
<evidence type="ECO:0000256" key="2">
    <source>
        <dbReference type="ARBA" id="ARBA00005417"/>
    </source>
</evidence>
<dbReference type="InterPro" id="IPR003439">
    <property type="entry name" value="ABC_transporter-like_ATP-bd"/>
</dbReference>
<evidence type="ECO:0000259" key="11">
    <source>
        <dbReference type="PROSITE" id="PS50893"/>
    </source>
</evidence>
<dbReference type="Gene3D" id="1.20.1560.10">
    <property type="entry name" value="ABC transporter type 1, transmembrane domain"/>
    <property type="match status" value="1"/>
</dbReference>
<dbReference type="InterPro" id="IPR011527">
    <property type="entry name" value="ABC1_TM_dom"/>
</dbReference>
<evidence type="ECO:0000313" key="14">
    <source>
        <dbReference type="Proteomes" id="UP000002020"/>
    </source>
</evidence>
<dbReference type="Pfam" id="PF00005">
    <property type="entry name" value="ABC_tran"/>
    <property type="match status" value="1"/>
</dbReference>
<dbReference type="PROSITE" id="PS50893">
    <property type="entry name" value="ABC_TRANSPORTER_2"/>
    <property type="match status" value="1"/>
</dbReference>
<evidence type="ECO:0000313" key="13">
    <source>
        <dbReference type="EMBL" id="CAP18298.1"/>
    </source>
</evidence>
<dbReference type="HOGENOM" id="CLU_000604_84_3_14"/>
<dbReference type="FunFam" id="3.40.50.300:FF:000854">
    <property type="entry name" value="Multidrug ABC transporter ATP-binding protein"/>
    <property type="match status" value="1"/>
</dbReference>
<dbReference type="STRING" id="37692.ATP_00111"/>
<dbReference type="GO" id="GO:0015421">
    <property type="term" value="F:ABC-type oligopeptide transporter activity"/>
    <property type="evidence" value="ECO:0007669"/>
    <property type="project" value="TreeGrafter"/>
</dbReference>
<dbReference type="eggNOG" id="COG1132">
    <property type="taxonomic scope" value="Bacteria"/>
</dbReference>
<feature type="domain" description="ABC transporter" evidence="11">
    <location>
        <begin position="333"/>
        <end position="568"/>
    </location>
</feature>
<dbReference type="SUPFAM" id="SSF90123">
    <property type="entry name" value="ABC transporter transmembrane region"/>
    <property type="match status" value="1"/>
</dbReference>
<name>B3R0D4_PHYMT</name>
<evidence type="ECO:0000256" key="10">
    <source>
        <dbReference type="SAM" id="Phobius"/>
    </source>
</evidence>
<keyword evidence="7 13" id="KW-0067">ATP-binding</keyword>
<gene>
    <name evidence="13" type="primary">mdlB</name>
    <name evidence="13" type="ordered locus">ATP_00111</name>
</gene>
<keyword evidence="14" id="KW-1185">Reference proteome</keyword>
<dbReference type="KEGG" id="pml:ATP_00111"/>
<evidence type="ECO:0000256" key="1">
    <source>
        <dbReference type="ARBA" id="ARBA00004651"/>
    </source>
</evidence>
<feature type="transmembrane region" description="Helical" evidence="10">
    <location>
        <begin position="56"/>
        <end position="79"/>
    </location>
</feature>
<dbReference type="InterPro" id="IPR039421">
    <property type="entry name" value="Type_1_exporter"/>
</dbReference>
<dbReference type="Proteomes" id="UP000002020">
    <property type="component" value="Chromosome"/>
</dbReference>
<feature type="transmembrane region" description="Helical" evidence="10">
    <location>
        <begin position="279"/>
        <end position="297"/>
    </location>
</feature>
<sequence>MKIIWKYLKKYKILLLFNILAALLISFCEIGIPFVIGEFIIDHQSKDKIGYDQLFLIFLILVVFGILGNLLINFCSSFVSSKLFNDLSMDIFKKVQTFSPYEMQKFGISSIMNRNTSDVYQIMSFMSTFYRAAIVAPIIVLCSFIMICRINYHLVFGILCIIPFLIFMIIFMVNKTYYLSVEQQKQLDKLNLITRENLTGFKVVRSLCQDKHEEKRFEECNTKYSIFSIKLFNFLVLIDPIFYFLVNFSIILTIGFGTHYLSTGSGNFTLGNLFKCIEFQFHVLFSILNFLLLFMMFPKTLVSVKRIEEILSYKIIIKNNDVNLKIKENIKKIEFKDVIFSYPNSNQKILDNINLIFYQNEIISFVGPTGSGKSTLMYLIPRLYNVTSGTIKLNDIDIFDYNIDDLRSKIGFVSQKNFLFKGTILSNLYMGKENASDENILEAIKISQAYDFVESKTEKINEFVSEFGNNFSGGQKQRLAIARALVKKPDIYIFDDSFSALDYKTDYELKKAFYEMKKNSIVIIVAQRLSSILNSDKIIVLDQGRILDIGKHEELIQRCEFYKELARSQHLLEF</sequence>
<evidence type="ECO:0000256" key="9">
    <source>
        <dbReference type="ARBA" id="ARBA00023136"/>
    </source>
</evidence>
<keyword evidence="5 10" id="KW-0812">Transmembrane</keyword>
<evidence type="ECO:0000256" key="8">
    <source>
        <dbReference type="ARBA" id="ARBA00022989"/>
    </source>
</evidence>